<dbReference type="Pfam" id="PF12146">
    <property type="entry name" value="Hydrolase_4"/>
    <property type="match status" value="1"/>
</dbReference>
<evidence type="ECO:0000259" key="1">
    <source>
        <dbReference type="Pfam" id="PF12146"/>
    </source>
</evidence>
<dbReference type="EMBL" id="VCGU01000008">
    <property type="protein sequence ID" value="TRY72306.1"/>
    <property type="molecule type" value="Genomic_DNA"/>
</dbReference>
<evidence type="ECO:0000313" key="2">
    <source>
        <dbReference type="EMBL" id="TRY72306.1"/>
    </source>
</evidence>
<dbReference type="PANTHER" id="PTHR11614">
    <property type="entry name" value="PHOSPHOLIPASE-RELATED"/>
    <property type="match status" value="1"/>
</dbReference>
<dbReference type="OrthoDB" id="194865at2759"/>
<evidence type="ECO:0000313" key="3">
    <source>
        <dbReference type="Proteomes" id="UP000318571"/>
    </source>
</evidence>
<dbReference type="Gene3D" id="3.40.50.1820">
    <property type="entry name" value="alpha/beta hydrolase"/>
    <property type="match status" value="1"/>
</dbReference>
<name>A0A553P3N4_TIGCA</name>
<feature type="domain" description="Serine aminopeptidase S33" evidence="1">
    <location>
        <begin position="80"/>
        <end position="313"/>
    </location>
</feature>
<dbReference type="InterPro" id="IPR022742">
    <property type="entry name" value="Hydrolase_4"/>
</dbReference>
<dbReference type="InterPro" id="IPR051044">
    <property type="entry name" value="MAG_DAG_Lipase"/>
</dbReference>
<protein>
    <recommendedName>
        <fullName evidence="1">Serine aminopeptidase S33 domain-containing protein</fullName>
    </recommendedName>
</protein>
<dbReference type="STRING" id="6832.A0A553P3N4"/>
<dbReference type="OMA" id="SYEGWSH"/>
<gene>
    <name evidence="2" type="ORF">TCAL_03424</name>
</gene>
<keyword evidence="3" id="KW-1185">Reference proteome</keyword>
<dbReference type="Proteomes" id="UP000318571">
    <property type="component" value="Chromosome 7"/>
</dbReference>
<comment type="caution">
    <text evidence="2">The sequence shown here is derived from an EMBL/GenBank/DDBJ whole genome shotgun (WGS) entry which is preliminary data.</text>
</comment>
<accession>A0A553P3N4</accession>
<proteinExistence type="predicted"/>
<reference evidence="2 3" key="1">
    <citation type="journal article" date="2018" name="Nat. Ecol. Evol.">
        <title>Genomic signatures of mitonuclear coevolution across populations of Tigriopus californicus.</title>
        <authorList>
            <person name="Barreto F.S."/>
            <person name="Watson E.T."/>
            <person name="Lima T.G."/>
            <person name="Willett C.S."/>
            <person name="Edmands S."/>
            <person name="Li W."/>
            <person name="Burton R.S."/>
        </authorList>
    </citation>
    <scope>NUCLEOTIDE SEQUENCE [LARGE SCALE GENOMIC DNA]</scope>
    <source>
        <strain evidence="2 3">San Diego</strain>
    </source>
</reference>
<dbReference type="AlphaFoldDB" id="A0A553P3N4"/>
<sequence length="333" mass="37250">MSTMSGDLKFDPKSNVILDPEALDDKESMPNQLDMKESVDFGNVQADENKVTVEKCYLSMPDGYKVHARYWKPPLSYGLKALIFVSHGLGEHLEWYNELGMLLAEHGYLVFGHDHLGHGLSEGSRGYIQTFDTLVSHVMSHVSRIKMDNQGVPCFIYGHSMGGNVALRAILQNGGFFRGMVLEGPLIKVNDETITFPKFMLAQLANLIVPEFPTEQIPLDAVTSDLDTQQQLRDDPLRYNQGIKVGTALAMLESLKIVGSALSEIDIPFLTMHGKLDTLCMPRGSEDLHARAKAQDKQIIMFPNAKHHLILEIEDVRNQAVAETLSWLEQRCI</sequence>
<dbReference type="InterPro" id="IPR029058">
    <property type="entry name" value="AB_hydrolase_fold"/>
</dbReference>
<dbReference type="SUPFAM" id="SSF53474">
    <property type="entry name" value="alpha/beta-Hydrolases"/>
    <property type="match status" value="1"/>
</dbReference>
<organism evidence="2 3">
    <name type="scientific">Tigriopus californicus</name>
    <name type="common">Marine copepod</name>
    <dbReference type="NCBI Taxonomy" id="6832"/>
    <lineage>
        <taxon>Eukaryota</taxon>
        <taxon>Metazoa</taxon>
        <taxon>Ecdysozoa</taxon>
        <taxon>Arthropoda</taxon>
        <taxon>Crustacea</taxon>
        <taxon>Multicrustacea</taxon>
        <taxon>Hexanauplia</taxon>
        <taxon>Copepoda</taxon>
        <taxon>Harpacticoida</taxon>
        <taxon>Harpacticidae</taxon>
        <taxon>Tigriopus</taxon>
    </lineage>
</organism>